<sequence length="1400" mass="147441">MSALHISLKLATRLLEAAIALVVISYLLLAVGLLTLRYAVLPNAQEFIPWMEQASSRALGLPVHIGAVQSQWTGLLPTLSLRNLVIDNPQGRPALQFASVEALPSWKSLPRLQLSFDQLVIRGAQLSITRPDASHLDVGGIRFNLSASGSGAGQRFADWLFKQDQILIQHSQITWTDQARGAPPLLLRDVNLELNNGLLHHRAALTATPPPGLAAPFDVKADFRQPFFLRHTGDLARWQGTLWADLPRVDLGQLARYLPLPLQVQGGTGALRAWVDVGQQFNLGQVTADVALRNAQAQLDPALPTLALAEVRGRVSGKPLAGGLQLGVTGLRFTTAQGQRFPAVNASLRLQHPPGEGASGSLSTGALELAALSAVAQHLPLPAAWHARLEQLQPRGRIDRLKLNWQDQPGAAASALPASYTLQASFSGLGWNSPGQVPATDAARGLPIAAGGAEGATVGAVAAQTSGLPRGLPGVEGLSGSVQADQNSGQADLRLQRGSIALPTVFEAPRFSVQQLATRLSWSRQPDGQWTAQTARLQLATPDAAGSASFRYTTQAHGLGLLDLNAQLTRADARAVPTYLPLGIPEATRDFLRTAIAGGSSRDVRFVVHGPLADFPFNKPGSPGSFSVKARIENGVFNAAPLHILPKGEQARADNVHANAQWPVFSRINGLLEFTGHSLQAKGVSARVYGASLKQVNLSLADFAKPVLSASGQAQAQAADALRYVRESPLDAMLGHALSQVQASGPVQLDLALQLPFHDMKQSSVSGQLQLQGDQVDYLPSLPPFDGVRGQVNFTDSGFKLQLTAQNFLGGPLQLSGGQGGGQALALVANGITTSQALQAAPRLAQWSDLLHHLQGQARYTAQIHVAHTPQGLQPQVQLQSSLVGMAIDLPPPLGKPADATDTLHFSQSIDTAAAATDTVQSLWRIDLGGDLRARFVRNITPQGAVLQSGGIALGPQAELVQPASGVQASVVLPLLDVDAWQRALSASGSAQAAFGGQVSGADVSGYLPQTLALRVGRLTVSGRVFDNVVLGATRSGSLWQANLASRQMAGAVAWQMGQGDAPGSITARLTHLSLPKNADPDVERMLERQPRNMPALNVVADNVDLHGHAFSRLEVQATNRDQGGVKEWRLDRFALDSPDATLTGVGDWAATGAATATAAAAGNLAPRRTSIGFKLAIQDAGSLLARLGKPGLLKGGKGTMQGTVTWIGSPLSPDYPTLSGQFSLDLGKGQFLKADPGIAKLLGVLSLQSLPRRLLFNFSDLFESGFVFDKMGTDVQVQDGIATTHDFKMSGVAATVFIDGSANLAQETQDLYVIVVPEINAGSASLAYALINPAIGLGTFIAQLIARKPLMKAFTYGYRVTGTWAKPDVREVDGDKDKPAAASTTPAAAASEAARAASP</sequence>
<keyword evidence="2" id="KW-0812">Transmembrane</keyword>
<dbReference type="InterPro" id="IPR025263">
    <property type="entry name" value="YhdP_central"/>
</dbReference>
<gene>
    <name evidence="4" type="ORF">CARN2_0495</name>
</gene>
<dbReference type="NCBIfam" id="TIGR02099">
    <property type="entry name" value="YhdP family protein"/>
    <property type="match status" value="1"/>
</dbReference>
<feature type="region of interest" description="Disordered" evidence="1">
    <location>
        <begin position="1369"/>
        <end position="1400"/>
    </location>
</feature>
<accession>E6PJL0</accession>
<dbReference type="Pfam" id="PF13116">
    <property type="entry name" value="YhdP"/>
    <property type="match status" value="1"/>
</dbReference>
<comment type="caution">
    <text evidence="4">The sequence shown here is derived from an EMBL/GenBank/DDBJ whole genome shotgun (WGS) entry which is preliminary data.</text>
</comment>
<dbReference type="PANTHER" id="PTHR38690">
    <property type="entry name" value="PROTEASE-RELATED"/>
    <property type="match status" value="1"/>
</dbReference>
<evidence type="ECO:0000256" key="1">
    <source>
        <dbReference type="SAM" id="MobiDB-lite"/>
    </source>
</evidence>
<evidence type="ECO:0000256" key="2">
    <source>
        <dbReference type="SAM" id="Phobius"/>
    </source>
</evidence>
<reference evidence="4" key="1">
    <citation type="submission" date="2009-10" db="EMBL/GenBank/DDBJ databases">
        <title>Diversity of trophic interactions inside an arsenic-rich microbial ecosystem.</title>
        <authorList>
            <person name="Bertin P.N."/>
            <person name="Heinrich-Salmeron A."/>
            <person name="Pelletier E."/>
            <person name="Goulhen-Chollet F."/>
            <person name="Arsene-Ploetze F."/>
            <person name="Gallien S."/>
            <person name="Calteau A."/>
            <person name="Vallenet D."/>
            <person name="Casiot C."/>
            <person name="Chane-Woon-Ming B."/>
            <person name="Giloteaux L."/>
            <person name="Barakat M."/>
            <person name="Bonnefoy V."/>
            <person name="Bruneel O."/>
            <person name="Chandler M."/>
            <person name="Cleiss J."/>
            <person name="Duran R."/>
            <person name="Elbaz-Poulichet F."/>
            <person name="Fonknechten N."/>
            <person name="Lauga B."/>
            <person name="Mornico D."/>
            <person name="Ortet P."/>
            <person name="Schaeffer C."/>
            <person name="Siguier P."/>
            <person name="Alexander Thil Smith A."/>
            <person name="Van Dorsselaer A."/>
            <person name="Weissenbach J."/>
            <person name="Medigue C."/>
            <person name="Le Paslier D."/>
        </authorList>
    </citation>
    <scope>NUCLEOTIDE SEQUENCE</scope>
</reference>
<feature type="compositionally biased region" description="Basic and acidic residues" evidence="1">
    <location>
        <begin position="1369"/>
        <end position="1380"/>
    </location>
</feature>
<organism evidence="4">
    <name type="scientific">mine drainage metagenome</name>
    <dbReference type="NCBI Taxonomy" id="410659"/>
    <lineage>
        <taxon>unclassified sequences</taxon>
        <taxon>metagenomes</taxon>
        <taxon>ecological metagenomes</taxon>
    </lineage>
</organism>
<proteinExistence type="predicted"/>
<dbReference type="EMBL" id="CABM01000001">
    <property type="protein sequence ID" value="CBH95108.1"/>
    <property type="molecule type" value="Genomic_DNA"/>
</dbReference>
<feature type="transmembrane region" description="Helical" evidence="2">
    <location>
        <begin position="14"/>
        <end position="36"/>
    </location>
</feature>
<feature type="domain" description="YhdP central" evidence="3">
    <location>
        <begin position="11"/>
        <end position="1370"/>
    </location>
</feature>
<evidence type="ECO:0000259" key="3">
    <source>
        <dbReference type="Pfam" id="PF13116"/>
    </source>
</evidence>
<name>E6PJL0_9ZZZZ</name>
<keyword evidence="2" id="KW-1133">Transmembrane helix</keyword>
<evidence type="ECO:0000313" key="4">
    <source>
        <dbReference type="EMBL" id="CBH95108.1"/>
    </source>
</evidence>
<keyword evidence="2" id="KW-0472">Membrane</keyword>
<dbReference type="InterPro" id="IPR011836">
    <property type="entry name" value="YhdP"/>
</dbReference>
<dbReference type="PANTHER" id="PTHR38690:SF1">
    <property type="entry name" value="PROTEASE"/>
    <property type="match status" value="1"/>
</dbReference>
<feature type="compositionally biased region" description="Low complexity" evidence="1">
    <location>
        <begin position="1381"/>
        <end position="1400"/>
    </location>
</feature>
<protein>
    <recommendedName>
        <fullName evidence="3">YhdP central domain-containing protein</fullName>
    </recommendedName>
</protein>